<evidence type="ECO:0000259" key="4">
    <source>
        <dbReference type="Pfam" id="PF13649"/>
    </source>
</evidence>
<dbReference type="CDD" id="cd02440">
    <property type="entry name" value="AdoMet_MTases"/>
    <property type="match status" value="1"/>
</dbReference>
<dbReference type="SUPFAM" id="SSF53335">
    <property type="entry name" value="S-adenosyl-L-methionine-dependent methyltransferases"/>
    <property type="match status" value="1"/>
</dbReference>
<protein>
    <submittedName>
        <fullName evidence="5">Transferase</fullName>
    </submittedName>
</protein>
<keyword evidence="6" id="KW-1185">Reference proteome</keyword>
<sequence length="247" mass="27134">MPTGSTEKIPFEKLYQDGEKSGPLMPWNIGGPQPAVRAICDHGGFRGHVLDLGCGLGDNALYLASKGLQVSAVDVSEVAVQCGRDKARDNGVTIDFQVADAFSLATSGAQYDTVLDSAFFHTLPAEDVPRYTELLRTLCNEGAELHLFTFSKELTPDYPGPRRVSESELRDAFGAEWDIKLIEATRYHSSLPPEAVSRMVDPRTFEVDAPTDNLAEQMIDEAGNVVSWIWHMHAVLRPQETRSETPA</sequence>
<dbReference type="RefSeq" id="WP_175434044.1">
    <property type="nucleotide sequence ID" value="NZ_CP021978.1"/>
</dbReference>
<evidence type="ECO:0000256" key="2">
    <source>
        <dbReference type="ARBA" id="ARBA00022679"/>
    </source>
</evidence>
<evidence type="ECO:0000256" key="3">
    <source>
        <dbReference type="ARBA" id="ARBA00022691"/>
    </source>
</evidence>
<dbReference type="Pfam" id="PF13649">
    <property type="entry name" value="Methyltransf_25"/>
    <property type="match status" value="1"/>
</dbReference>
<organism evidence="5 6">
    <name type="scientific">Streptomyces hawaiiensis</name>
    <dbReference type="NCBI Taxonomy" id="67305"/>
    <lineage>
        <taxon>Bacteria</taxon>
        <taxon>Bacillati</taxon>
        <taxon>Actinomycetota</taxon>
        <taxon>Actinomycetes</taxon>
        <taxon>Kitasatosporales</taxon>
        <taxon>Streptomycetaceae</taxon>
        <taxon>Streptomyces</taxon>
    </lineage>
</organism>
<evidence type="ECO:0000313" key="5">
    <source>
        <dbReference type="EMBL" id="QCD57484.1"/>
    </source>
</evidence>
<keyword evidence="1" id="KW-0489">Methyltransferase</keyword>
<keyword evidence="3" id="KW-0949">S-adenosyl-L-methionine</keyword>
<gene>
    <name evidence="5" type="ORF">CEB94_23515</name>
</gene>
<dbReference type="AlphaFoldDB" id="A0A6G5RHZ1"/>
<dbReference type="InterPro" id="IPR041698">
    <property type="entry name" value="Methyltransf_25"/>
</dbReference>
<dbReference type="Proteomes" id="UP000495940">
    <property type="component" value="Chromosome"/>
</dbReference>
<dbReference type="PANTHER" id="PTHR43464:SF19">
    <property type="entry name" value="UBIQUINONE BIOSYNTHESIS O-METHYLTRANSFERASE, MITOCHONDRIAL"/>
    <property type="match status" value="1"/>
</dbReference>
<keyword evidence="2 5" id="KW-0808">Transferase</keyword>
<name>A0A6G5RHZ1_9ACTN</name>
<dbReference type="Gene3D" id="3.40.50.150">
    <property type="entry name" value="Vaccinia Virus protein VP39"/>
    <property type="match status" value="1"/>
</dbReference>
<reference evidence="5 6" key="1">
    <citation type="submission" date="2017-06" db="EMBL/GenBank/DDBJ databases">
        <title>Complete Genome Sequence of Streptomyces hawaiiensis NRRL 15010 and insights into acyldepsipeptides biosynthesis.</title>
        <authorList>
            <person name="Mariita R.M."/>
            <person name="Sello J.K."/>
        </authorList>
    </citation>
    <scope>NUCLEOTIDE SEQUENCE [LARGE SCALE GENOMIC DNA]</scope>
    <source>
        <strain evidence="5 6">ATCC 12236</strain>
    </source>
</reference>
<dbReference type="KEGG" id="shaw:CEB94_23515"/>
<dbReference type="EMBL" id="CP021978">
    <property type="protein sequence ID" value="QCD57484.1"/>
    <property type="molecule type" value="Genomic_DNA"/>
</dbReference>
<proteinExistence type="predicted"/>
<feature type="domain" description="Methyltransferase" evidence="4">
    <location>
        <begin position="49"/>
        <end position="139"/>
    </location>
</feature>
<accession>A0A6G5RHZ1</accession>
<dbReference type="GO" id="GO:0032259">
    <property type="term" value="P:methylation"/>
    <property type="evidence" value="ECO:0007669"/>
    <property type="project" value="UniProtKB-KW"/>
</dbReference>
<evidence type="ECO:0000313" key="6">
    <source>
        <dbReference type="Proteomes" id="UP000495940"/>
    </source>
</evidence>
<dbReference type="InterPro" id="IPR029063">
    <property type="entry name" value="SAM-dependent_MTases_sf"/>
</dbReference>
<evidence type="ECO:0000256" key="1">
    <source>
        <dbReference type="ARBA" id="ARBA00022603"/>
    </source>
</evidence>
<dbReference type="GO" id="GO:0008168">
    <property type="term" value="F:methyltransferase activity"/>
    <property type="evidence" value="ECO:0007669"/>
    <property type="project" value="UniProtKB-KW"/>
</dbReference>
<dbReference type="PANTHER" id="PTHR43464">
    <property type="entry name" value="METHYLTRANSFERASE"/>
    <property type="match status" value="1"/>
</dbReference>